<protein>
    <submittedName>
        <fullName evidence="2">Putative heme iron utilization protein</fullName>
    </submittedName>
</protein>
<dbReference type="InterPro" id="IPR037119">
    <property type="entry name" value="Haem_oxidase_HugZ-like_sf"/>
</dbReference>
<comment type="caution">
    <text evidence="2">The sequence shown here is derived from an EMBL/GenBank/DDBJ whole genome shotgun (WGS) entry which is preliminary data.</text>
</comment>
<dbReference type="EMBL" id="JACHGN010000025">
    <property type="protein sequence ID" value="MBB5138819.1"/>
    <property type="molecule type" value="Genomic_DNA"/>
</dbReference>
<dbReference type="AlphaFoldDB" id="A0A840PIL6"/>
<dbReference type="Pfam" id="PF10615">
    <property type="entry name" value="DUF2470"/>
    <property type="match status" value="1"/>
</dbReference>
<sequence length="101" mass="10803">MTTPFPPDAVDAIKRHMNDDHADDALLIVRALGGQAEATAARTTGVDAEGIDFAATVGGREVPVRVPWGMTLTERAQVRREVVRLYREACAVLGVPARGAH</sequence>
<dbReference type="Proteomes" id="UP000578449">
    <property type="component" value="Unassembled WGS sequence"/>
</dbReference>
<gene>
    <name evidence="2" type="ORF">HNP84_008577</name>
</gene>
<accession>A0A840PIL6</accession>
<keyword evidence="3" id="KW-1185">Reference proteome</keyword>
<organism evidence="2 3">
    <name type="scientific">Thermocatellispora tengchongensis</name>
    <dbReference type="NCBI Taxonomy" id="1073253"/>
    <lineage>
        <taxon>Bacteria</taxon>
        <taxon>Bacillati</taxon>
        <taxon>Actinomycetota</taxon>
        <taxon>Actinomycetes</taxon>
        <taxon>Streptosporangiales</taxon>
        <taxon>Streptosporangiaceae</taxon>
        <taxon>Thermocatellispora</taxon>
    </lineage>
</organism>
<reference evidence="2 3" key="1">
    <citation type="submission" date="2020-08" db="EMBL/GenBank/DDBJ databases">
        <title>Genomic Encyclopedia of Type Strains, Phase IV (KMG-IV): sequencing the most valuable type-strain genomes for metagenomic binning, comparative biology and taxonomic classification.</title>
        <authorList>
            <person name="Goeker M."/>
        </authorList>
    </citation>
    <scope>NUCLEOTIDE SEQUENCE [LARGE SCALE GENOMIC DNA]</scope>
    <source>
        <strain evidence="2 3">DSM 45615</strain>
    </source>
</reference>
<evidence type="ECO:0000313" key="3">
    <source>
        <dbReference type="Proteomes" id="UP000578449"/>
    </source>
</evidence>
<dbReference type="Gene3D" id="3.20.180.10">
    <property type="entry name" value="PNP-oxidase-like"/>
    <property type="match status" value="1"/>
</dbReference>
<evidence type="ECO:0000313" key="2">
    <source>
        <dbReference type="EMBL" id="MBB5138819.1"/>
    </source>
</evidence>
<evidence type="ECO:0000259" key="1">
    <source>
        <dbReference type="Pfam" id="PF10615"/>
    </source>
</evidence>
<dbReference type="RefSeq" id="WP_185055673.1">
    <property type="nucleotide sequence ID" value="NZ_BAABIX010000069.1"/>
</dbReference>
<dbReference type="InterPro" id="IPR019595">
    <property type="entry name" value="DUF2470"/>
</dbReference>
<feature type="domain" description="DUF2470" evidence="1">
    <location>
        <begin position="12"/>
        <end position="85"/>
    </location>
</feature>
<dbReference type="SUPFAM" id="SSF50475">
    <property type="entry name" value="FMN-binding split barrel"/>
    <property type="match status" value="1"/>
</dbReference>
<name>A0A840PIL6_9ACTN</name>
<proteinExistence type="predicted"/>